<feature type="signal peptide" evidence="1">
    <location>
        <begin position="1"/>
        <end position="34"/>
    </location>
</feature>
<dbReference type="InterPro" id="IPR006311">
    <property type="entry name" value="TAT_signal"/>
</dbReference>
<dbReference type="RefSeq" id="WP_345438713.1">
    <property type="nucleotide sequence ID" value="NZ_BAABHK010000016.1"/>
</dbReference>
<dbReference type="Gene3D" id="3.40.50.1820">
    <property type="entry name" value="alpha/beta hydrolase"/>
    <property type="match status" value="1"/>
</dbReference>
<name>A0ABP8UQP4_9ACTN</name>
<dbReference type="InterPro" id="IPR029058">
    <property type="entry name" value="AB_hydrolase_fold"/>
</dbReference>
<dbReference type="EMBL" id="BAABHK010000016">
    <property type="protein sequence ID" value="GAA4635765.1"/>
    <property type="molecule type" value="Genomic_DNA"/>
</dbReference>
<gene>
    <name evidence="2" type="ORF">GCM10023196_082530</name>
</gene>
<sequence>MRSLVSRRAVALVTTVCAGLALTGSALTPIRATAAPADACPAAESVTPATGRGTLAAEPVRLRTLSADEVRTALAKARFTSALVRYGVELCRLLYRTVDAKGRPTVASGLIVLPRNGDRRPRIVSFTHGTQSYKEDAPSIGRDDFSFAPAMTFGAAGFAAVTPDYLGLGKGPGTHPWMDVPSETTASLDMLRAARAYMARRGMVPQRRVLVTGFSQGASAALGLARALQNGADRWYRLGAVAPISGGYAFRDAEIPALLAGQEIPSKLAVAYTAYLLVSWNRLHHLYDSPDEVFQAPYADKVERLFGGTTPGQEMLAALPDRLYGDPQQPGDQPPLLTARGLAMLEHPTGAFAAALRVADGTCTGWVPHAPIRLYYAAGDEQAVTANTDHCRAAFRASGVNLTPIDLGPHDYEGSRHLGTAVSGTAAIVDWFTHLSA</sequence>
<comment type="caution">
    <text evidence="2">The sequence shown here is derived from an EMBL/GenBank/DDBJ whole genome shotgun (WGS) entry which is preliminary data.</text>
</comment>
<evidence type="ECO:0000313" key="3">
    <source>
        <dbReference type="Proteomes" id="UP001501442"/>
    </source>
</evidence>
<keyword evidence="3" id="KW-1185">Reference proteome</keyword>
<protein>
    <submittedName>
        <fullName evidence="2">Alpha/beta fold hydrolase</fullName>
    </submittedName>
</protein>
<dbReference type="PIRSF" id="PIRSF029171">
    <property type="entry name" value="Esterase_LipA"/>
    <property type="match status" value="1"/>
</dbReference>
<keyword evidence="2" id="KW-0378">Hydrolase</keyword>
<dbReference type="Proteomes" id="UP001501442">
    <property type="component" value="Unassembled WGS sequence"/>
</dbReference>
<dbReference type="InterPro" id="IPR005152">
    <property type="entry name" value="Lipase_secreted"/>
</dbReference>
<dbReference type="Gene3D" id="1.10.260.160">
    <property type="match status" value="1"/>
</dbReference>
<evidence type="ECO:0000256" key="1">
    <source>
        <dbReference type="SAM" id="SignalP"/>
    </source>
</evidence>
<feature type="chain" id="PRO_5047241230" evidence="1">
    <location>
        <begin position="35"/>
        <end position="437"/>
    </location>
</feature>
<reference evidence="3" key="1">
    <citation type="journal article" date="2019" name="Int. J. Syst. Evol. Microbiol.">
        <title>The Global Catalogue of Microorganisms (GCM) 10K type strain sequencing project: providing services to taxonomists for standard genome sequencing and annotation.</title>
        <authorList>
            <consortium name="The Broad Institute Genomics Platform"/>
            <consortium name="The Broad Institute Genome Sequencing Center for Infectious Disease"/>
            <person name="Wu L."/>
            <person name="Ma J."/>
        </authorList>
    </citation>
    <scope>NUCLEOTIDE SEQUENCE [LARGE SCALE GENOMIC DNA]</scope>
    <source>
        <strain evidence="3">JCM 17939</strain>
    </source>
</reference>
<dbReference type="PROSITE" id="PS51318">
    <property type="entry name" value="TAT"/>
    <property type="match status" value="1"/>
</dbReference>
<evidence type="ECO:0000313" key="2">
    <source>
        <dbReference type="EMBL" id="GAA4635765.1"/>
    </source>
</evidence>
<dbReference type="SUPFAM" id="SSF53474">
    <property type="entry name" value="alpha/beta-Hydrolases"/>
    <property type="match status" value="1"/>
</dbReference>
<dbReference type="PANTHER" id="PTHR34853:SF1">
    <property type="entry name" value="LIPASE 5"/>
    <property type="match status" value="1"/>
</dbReference>
<dbReference type="PANTHER" id="PTHR34853">
    <property type="match status" value="1"/>
</dbReference>
<accession>A0ABP8UQP4</accession>
<proteinExistence type="predicted"/>
<organism evidence="2 3">
    <name type="scientific">Actinoallomurus vinaceus</name>
    <dbReference type="NCBI Taxonomy" id="1080074"/>
    <lineage>
        <taxon>Bacteria</taxon>
        <taxon>Bacillati</taxon>
        <taxon>Actinomycetota</taxon>
        <taxon>Actinomycetes</taxon>
        <taxon>Streptosporangiales</taxon>
        <taxon>Thermomonosporaceae</taxon>
        <taxon>Actinoallomurus</taxon>
    </lineage>
</organism>
<dbReference type="GO" id="GO:0016787">
    <property type="term" value="F:hydrolase activity"/>
    <property type="evidence" value="ECO:0007669"/>
    <property type="project" value="UniProtKB-KW"/>
</dbReference>
<keyword evidence="1" id="KW-0732">Signal</keyword>